<evidence type="ECO:0000256" key="2">
    <source>
        <dbReference type="ARBA" id="ARBA00023015"/>
    </source>
</evidence>
<dbReference type="InterPro" id="IPR023120">
    <property type="entry name" value="WHTH_transcript_rep_HrcA_IDD"/>
</dbReference>
<keyword evidence="1 5" id="KW-0678">Repressor</keyword>
<dbReference type="PIRSF" id="PIRSF005485">
    <property type="entry name" value="HrcA"/>
    <property type="match status" value="1"/>
</dbReference>
<dbReference type="STRING" id="549789.NIES30_04455"/>
<evidence type="ECO:0000256" key="3">
    <source>
        <dbReference type="ARBA" id="ARBA00023016"/>
    </source>
</evidence>
<dbReference type="SUPFAM" id="SSF46785">
    <property type="entry name" value="Winged helix' DNA-binding domain"/>
    <property type="match status" value="1"/>
</dbReference>
<reference evidence="7 8" key="1">
    <citation type="submission" date="2016-11" db="EMBL/GenBank/DDBJ databases">
        <title>Draft Genome Sequences of Nine Cyanobacterial Strains from Diverse Habitats.</title>
        <authorList>
            <person name="Zhu T."/>
            <person name="Hou S."/>
            <person name="Lu X."/>
            <person name="Hess W.R."/>
        </authorList>
    </citation>
    <scope>NUCLEOTIDE SEQUENCE [LARGE SCALE GENOMIC DNA]</scope>
    <source>
        <strain evidence="7 8">NIES-30</strain>
    </source>
</reference>
<dbReference type="HAMAP" id="MF_00081">
    <property type="entry name" value="HrcA"/>
    <property type="match status" value="1"/>
</dbReference>
<keyword evidence="2 5" id="KW-0805">Transcription regulation</keyword>
<dbReference type="InterPro" id="IPR036390">
    <property type="entry name" value="WH_DNA-bd_sf"/>
</dbReference>
<dbReference type="Gene3D" id="3.30.450.40">
    <property type="match status" value="1"/>
</dbReference>
<dbReference type="OrthoDB" id="9783139at2"/>
<keyword evidence="3 5" id="KW-0346">Stress response</keyword>
<dbReference type="InterPro" id="IPR029016">
    <property type="entry name" value="GAF-like_dom_sf"/>
</dbReference>
<dbReference type="InterPro" id="IPR002571">
    <property type="entry name" value="HrcA"/>
</dbReference>
<dbReference type="RefSeq" id="WP_073607206.1">
    <property type="nucleotide sequence ID" value="NZ_MRCG01000002.1"/>
</dbReference>
<dbReference type="Gene3D" id="3.30.390.60">
    <property type="entry name" value="Heat-inducible transcription repressor hrca homolog, domain 3"/>
    <property type="match status" value="1"/>
</dbReference>
<dbReference type="InterPro" id="IPR036388">
    <property type="entry name" value="WH-like_DNA-bd_sf"/>
</dbReference>
<comment type="similarity">
    <text evidence="5">Belongs to the HrcA family.</text>
</comment>
<dbReference type="AlphaFoldDB" id="A0A1U7J8Y4"/>
<evidence type="ECO:0000259" key="6">
    <source>
        <dbReference type="Pfam" id="PF01628"/>
    </source>
</evidence>
<evidence type="ECO:0000256" key="4">
    <source>
        <dbReference type="ARBA" id="ARBA00023163"/>
    </source>
</evidence>
<dbReference type="InterPro" id="IPR021153">
    <property type="entry name" value="HrcA_C"/>
</dbReference>
<dbReference type="NCBIfam" id="TIGR00331">
    <property type="entry name" value="hrcA"/>
    <property type="match status" value="1"/>
</dbReference>
<evidence type="ECO:0000313" key="7">
    <source>
        <dbReference type="EMBL" id="OKH49966.1"/>
    </source>
</evidence>
<feature type="domain" description="Heat-inducible transcription repressor HrcA C-terminal" evidence="6">
    <location>
        <begin position="110"/>
        <end position="349"/>
    </location>
</feature>
<protein>
    <recommendedName>
        <fullName evidence="5">Heat-inducible transcription repressor HrcA</fullName>
    </recommendedName>
</protein>
<name>A0A1U7J8Y4_9CYAN</name>
<dbReference type="Pfam" id="PF01628">
    <property type="entry name" value="HrcA"/>
    <property type="match status" value="1"/>
</dbReference>
<evidence type="ECO:0000256" key="5">
    <source>
        <dbReference type="HAMAP-Rule" id="MF_00081"/>
    </source>
</evidence>
<comment type="caution">
    <text evidence="7">The sequence shown here is derived from an EMBL/GenBank/DDBJ whole genome shotgun (WGS) entry which is preliminary data.</text>
</comment>
<evidence type="ECO:0000256" key="1">
    <source>
        <dbReference type="ARBA" id="ARBA00022491"/>
    </source>
</evidence>
<proteinExistence type="inferred from homology"/>
<accession>A0A1U7J8Y4</accession>
<dbReference type="Proteomes" id="UP000185557">
    <property type="component" value="Unassembled WGS sequence"/>
</dbReference>
<dbReference type="GO" id="GO:0045892">
    <property type="term" value="P:negative regulation of DNA-templated transcription"/>
    <property type="evidence" value="ECO:0007669"/>
    <property type="project" value="UniProtKB-UniRule"/>
</dbReference>
<gene>
    <name evidence="5" type="primary">hrcA</name>
    <name evidence="7" type="ORF">NIES30_04455</name>
</gene>
<sequence>MDPAPPLSARHEQVLQATIRHYIATAEPVGSRALAQEYNLRVSPATVRNTMGLLEKYGLLYQPHTSSGRVPSDFGYRLYVDRLMSPSARVGRRVDAALSEELRWMGRSLESLLKEATQILAQISGYLALVTVPQANTVLIRHIQLVAVDGGQVLMVVLLDSLATQSVVVQLPAVLGAATSGAVGEPGRRDLEILSNFLTHHLRGRPLADVTTLNWGDLDAEFEHYGVLLCQALGHLAQRSQAAETPQLVISGLAEVLRQPEFSDAQRIQSIVRLLEEDQSQLWPLFFATPPVATQTLKGVDVKVWIGAENPLEPMQGCALVVSNYTRHDTSVGSVGVLGPTRMVYENAVAVVKAAADYLSTALSE</sequence>
<dbReference type="SUPFAM" id="SSF55781">
    <property type="entry name" value="GAF domain-like"/>
    <property type="match status" value="1"/>
</dbReference>
<dbReference type="GO" id="GO:0003677">
    <property type="term" value="F:DNA binding"/>
    <property type="evidence" value="ECO:0007669"/>
    <property type="project" value="InterPro"/>
</dbReference>
<dbReference type="PANTHER" id="PTHR34824:SF1">
    <property type="entry name" value="HEAT-INDUCIBLE TRANSCRIPTION REPRESSOR HRCA"/>
    <property type="match status" value="1"/>
</dbReference>
<keyword evidence="4 5" id="KW-0804">Transcription</keyword>
<keyword evidence="8" id="KW-1185">Reference proteome</keyword>
<organism evidence="7 8">
    <name type="scientific">Phormidium tenue NIES-30</name>
    <dbReference type="NCBI Taxonomy" id="549789"/>
    <lineage>
        <taxon>Bacteria</taxon>
        <taxon>Bacillati</taxon>
        <taxon>Cyanobacteriota</taxon>
        <taxon>Cyanophyceae</taxon>
        <taxon>Oscillatoriophycideae</taxon>
        <taxon>Oscillatoriales</taxon>
        <taxon>Oscillatoriaceae</taxon>
        <taxon>Phormidium</taxon>
    </lineage>
</organism>
<dbReference type="PANTHER" id="PTHR34824">
    <property type="entry name" value="HEAT-INDUCIBLE TRANSCRIPTION REPRESSOR HRCA"/>
    <property type="match status" value="1"/>
</dbReference>
<dbReference type="Gene3D" id="1.10.10.10">
    <property type="entry name" value="Winged helix-like DNA-binding domain superfamily/Winged helix DNA-binding domain"/>
    <property type="match status" value="1"/>
</dbReference>
<dbReference type="EMBL" id="MRCG01000002">
    <property type="protein sequence ID" value="OKH49966.1"/>
    <property type="molecule type" value="Genomic_DNA"/>
</dbReference>
<evidence type="ECO:0000313" key="8">
    <source>
        <dbReference type="Proteomes" id="UP000185557"/>
    </source>
</evidence>
<comment type="function">
    <text evidence="5">Negative regulator of class I heat shock genes (grpE-dnaK-dnaJ and groELS operons). Prevents heat-shock induction of these operons.</text>
</comment>